<proteinExistence type="predicted"/>
<dbReference type="Proteomes" id="UP000288758">
    <property type="component" value="Chromosome"/>
</dbReference>
<sequence length="2443" mass="260015">MPALVGVGMTDLRRGISILDLIGWTPPGSPSMVPAEVARVLEQLAVLDVRTLESPGAFIHQGILRSPLGTLSSKDGREVDTSDLRYGVPFQLAFQRTPPAAGQTVEPAPRGFTLDLLLNRVSVPMPFTAARLVPAEGVHPAHLIQDENGRKVRLVASGVFRFELRPDGGFDTRFVDSPDPFDPDAPAGAVFQCAFEPPHFVMGNVGVTVRKVTLDSSTAVTPDAVLARGQDASWQGIAIEEATFYFPGNTPVLGRASLGIKDLLLGSPFGLQLEVNAELGRDLAAHTDPLAGKVQLFAEGNPTALPLTKLDARRFSVAVAADAAPRVRAHLPQPPQGLEASWVLPDKSTARGLTSPDFVALPGQELKLEASLPDDEGKPLGLGTTSFVFVDSRPQPGPRIDLLLEPGRRVLNVIHVSGTAAQLAGLVFSTSDGSRTQWRWDLSGERATYSGSTITLGAVDQLPGPIVRGPPGYHLLRARANGHQRRVAIQVLERGELVIGCEAGIFLRDGTRLEALSVEPAHSLRSWHSVHAIQPAEGVARLGAGGTAEVLADTVARVTVKTGLTAPEPGNTPPPSPPLRPADAAFSLFMAHGGEEPLFLPGGGRGSPAAFRAALADWARRWHAYDANVRFLVVGRTNDLGSDGFNTPLAARRAQAVGALLTEALAEAGIPASTPAGSRVLSRGEFDPLLPGEAALPDYYAADAAFVPAELDVALPTTPFVGGLMEHLYAGKLGSDDPAKKLANQERRPRPDYRRATAYAHSTKPLEPAPVPPEPDSLPELEREVFVPGTDWTPTAPAAPSDPSYPYAVRARVVWDSPQVNDRADATPTLVEVSVTWVQQGIPLPEDPASVQDPSNPDPETPRRLVELQDARGTRADEHTMLGRFTHDVRSGETLLTLRFDSRGEPSGWRRTNDPLTATTLALAPGLLPGLSAVGLDNLGARMLALLSASALLTRAVPSAETVLHAVEAEFRMLGLGELEDSRFRFTVDYSVALHVDALGVKTEAPLQLRYRGVGVLVDTRLSFPDNLSLVFEDADIDVEDPGRWSMQGALGQLLRVTSVRVGAGSSWMELDLGFALDLGVVRVSGATLRLTFDAGDVDVALRGLDVSVRVPGVLEGQGRLARDADGGLRGAVQLQVIPAGICCAGAVAFGAQGFFTVQVDTTFSTPIPLFTTGLGIFGFSGRFVSNGARNLAALPSGDVVERELAWYRLPPEQKYVPTRGQWALGLGAVVGTLADGGYSFHARGMLALQMPDLSVVFGVDGRFLGRPEPATERDEDPAGDVSARLLGLIAVDSSGVVLGIRGTYEWRRLLRVDVPVSGFFPRASGPAAYLRVGADGFEGRTGQPVRTVILPGRLDAESSTFLMIEERGLKNLGGRPELSFDGFSVGFGSLYAMDWGNDVLGLRATAELLAGIGTNPLTLGAAVRIEGEARLLGLSAGVSGELGLRYVDVTGGADVLQLRGRVCGTVGVWRFKKKVCADVSIGDGDSTAPPPPPVSGLDLVTPQQRRIGQGSTTAGQGATVWPDAIPVLHFTGPVTLALDTATHFRPPPLDGSAWVGQGEVRHAYRVRSIRLRGPSGPVAPLLDALWVLPSHRPSFPQEGEASLGDGARDLQLIAGEPYRWAYNLLESGGPLLPGDPVESLVRLCGAPPAALPASAVGQAARRLDDDKVLLPPHAPGAPPFSSRVSAVVTEFLTAGTPLATSLDDILSQGIEVTAGTVRALPTAYGSGAPAPIVSAAWEPTAFRDRTRFAGQAGMDVRFASPLLQPQVVLALVRRDDEQTGRRSRAHRYHDLSVNQRSADLTHEGQRYLSLPGPDGTLAMKVLETVPTDRHAIAFSHDGIEIRLNKVATRVRVIVYVLHRTDDDVQPGGNITLQALRFNNTVIGTAHRQIEIEKDLSLFLTSSTANIVKLRLTGGHGFCTLVELSYEFDGPPALAGLTDVANSLPQLMGTRVDGTQVAWSPQILANPPAGHTLVRYQPPAGATWRSVRVPPSKGRHLALLSVCGVTQEAELRRQRDQASRQAQVAQWNELALRTFGRPLLEANTPYTLEVHWDVQTWSRRTSGGQLTEQLEPPADPWAAPGPMHSATTTFHFRTAPAVASLSAPPPDVTNETVFDPRNLSRYLLGLDPGDASAPHFPDAPLRVHFQVEHVGRLLGKYGRTLAVRIRRTDPPAGTVDAGQQALPDLGQGVPSAWEPLPIEALEPLQRRLQDLATLAPCLKVPRFDGSTLRVQPTLVPGATYEVQLAAPLVSAPGAANAPLFAQALIRVSRYSSPRALLDALGLTEPAASPFLPSEVAVAAAVPTTPLLDDDRAFEDTLAVLGLDPWPAAREPRVVLLMQPGAPFRLAGLLVEAEESLHRPGRLELQQASLHRLPASGPPALEAALFVVRRNRAGTRLLLAPASPLPIDAASRLLDVTLTRGGAQPRGRRFVFAQGSALALEVLG</sequence>
<gene>
    <name evidence="2" type="ORF">EJ065_6512</name>
</gene>
<feature type="region of interest" description="Disordered" evidence="1">
    <location>
        <begin position="759"/>
        <end position="778"/>
    </location>
</feature>
<dbReference type="EMBL" id="CP034669">
    <property type="protein sequence ID" value="QAT88041.1"/>
    <property type="molecule type" value="Genomic_DNA"/>
</dbReference>
<name>A0A410S1Y4_CORCK</name>
<evidence type="ECO:0000313" key="2">
    <source>
        <dbReference type="EMBL" id="QAT88041.1"/>
    </source>
</evidence>
<protein>
    <recommendedName>
        <fullName evidence="4">OmpA family protein</fullName>
    </recommendedName>
</protein>
<feature type="region of interest" description="Disordered" evidence="1">
    <location>
        <begin position="843"/>
        <end position="863"/>
    </location>
</feature>
<evidence type="ECO:0000256" key="1">
    <source>
        <dbReference type="SAM" id="MobiDB-lite"/>
    </source>
</evidence>
<feature type="region of interest" description="Disordered" evidence="1">
    <location>
        <begin position="735"/>
        <end position="754"/>
    </location>
</feature>
<accession>A0A410S1Y4</accession>
<feature type="compositionally biased region" description="Pro residues" evidence="1">
    <location>
        <begin position="767"/>
        <end position="776"/>
    </location>
</feature>
<reference evidence="2 3" key="1">
    <citation type="submission" date="2018-12" db="EMBL/GenBank/DDBJ databases">
        <title>Complete Genome Sequence of the Corallopyronin A producing Myxobacterium Corallococcus coralloides B035.</title>
        <authorList>
            <person name="Bouhired S.M."/>
            <person name="Rupp O."/>
            <person name="Blom J."/>
            <person name="Schaeberle T.F."/>
            <person name="Kehraus S."/>
            <person name="Schiefer A."/>
            <person name="Pfarr K."/>
            <person name="Goesmann A."/>
            <person name="Hoerauf A."/>
            <person name="Koenig G.M."/>
        </authorList>
    </citation>
    <scope>NUCLEOTIDE SEQUENCE [LARGE SCALE GENOMIC DNA]</scope>
    <source>
        <strain evidence="2 3">B035</strain>
    </source>
</reference>
<dbReference type="Gene3D" id="3.30.1330.60">
    <property type="entry name" value="OmpA-like domain"/>
    <property type="match status" value="1"/>
</dbReference>
<organism evidence="2 3">
    <name type="scientific">Corallococcus coralloides</name>
    <name type="common">Myxococcus coralloides</name>
    <dbReference type="NCBI Taxonomy" id="184914"/>
    <lineage>
        <taxon>Bacteria</taxon>
        <taxon>Pseudomonadati</taxon>
        <taxon>Myxococcota</taxon>
        <taxon>Myxococcia</taxon>
        <taxon>Myxococcales</taxon>
        <taxon>Cystobacterineae</taxon>
        <taxon>Myxococcaceae</taxon>
        <taxon>Corallococcus</taxon>
    </lineage>
</organism>
<dbReference type="RefSeq" id="WP_128799285.1">
    <property type="nucleotide sequence ID" value="NZ_CP034669.1"/>
</dbReference>
<dbReference type="SUPFAM" id="SSF103088">
    <property type="entry name" value="OmpA-like"/>
    <property type="match status" value="1"/>
</dbReference>
<dbReference type="InterPro" id="IPR036737">
    <property type="entry name" value="OmpA-like_sf"/>
</dbReference>
<evidence type="ECO:0008006" key="4">
    <source>
        <dbReference type="Google" id="ProtNLM"/>
    </source>
</evidence>
<evidence type="ECO:0000313" key="3">
    <source>
        <dbReference type="Proteomes" id="UP000288758"/>
    </source>
</evidence>